<name>A0A2S1GSY9_9CAUD</name>
<evidence type="ECO:0000313" key="2">
    <source>
        <dbReference type="Proteomes" id="UP000246901"/>
    </source>
</evidence>
<dbReference type="GeneID" id="54991554"/>
<organism evidence="1 2">
    <name type="scientific">Xanthomonas phage Carpasina</name>
    <dbReference type="NCBI Taxonomy" id="2163636"/>
    <lineage>
        <taxon>Viruses</taxon>
        <taxon>Duplodnaviria</taxon>
        <taxon>Heunggongvirae</taxon>
        <taxon>Uroviricota</taxon>
        <taxon>Caudoviricetes</taxon>
        <taxon>Lindbergviridae</taxon>
        <taxon>Carpasinavirus</taxon>
        <taxon>Carpasinavirus carpasina</taxon>
    </lineage>
</organism>
<keyword evidence="2" id="KW-1185">Reference proteome</keyword>
<protein>
    <submittedName>
        <fullName evidence="1">Uncharacterized protein</fullName>
    </submittedName>
</protein>
<dbReference type="KEGG" id="vg:54991554"/>
<dbReference type="EMBL" id="MH059633">
    <property type="protein sequence ID" value="AWD92466.1"/>
    <property type="molecule type" value="Genomic_DNA"/>
</dbReference>
<sequence>MQMDGFLMVTLRTMRLLIVAFFATLLILNRLVVNILVERSTHFDCVLFVQMHTDELTRVLAD</sequence>
<accession>A0A2S1GSY9</accession>
<reference evidence="1 2" key="1">
    <citation type="submission" date="2018-03" db="EMBL/GenBank/DDBJ databases">
        <title>Phage therapy in agriculture - a green tech approach to combat plant pathogenic bacteria.</title>
        <authorList>
            <person name="Carstens A.B."/>
            <person name="Djurhuus A.M."/>
            <person name="Hansen L.H."/>
        </authorList>
    </citation>
    <scope>NUCLEOTIDE SEQUENCE [LARGE SCALE GENOMIC DNA]</scope>
</reference>
<dbReference type="Proteomes" id="UP000246901">
    <property type="component" value="Segment"/>
</dbReference>
<proteinExistence type="predicted"/>
<dbReference type="RefSeq" id="YP_009801047.1">
    <property type="nucleotide sequence ID" value="NC_047962.1"/>
</dbReference>
<evidence type="ECO:0000313" key="1">
    <source>
        <dbReference type="EMBL" id="AWD92466.1"/>
    </source>
</evidence>